<dbReference type="GO" id="GO:0046872">
    <property type="term" value="F:metal ion binding"/>
    <property type="evidence" value="ECO:0007669"/>
    <property type="project" value="UniProtKB-KW"/>
</dbReference>
<dbReference type="SMART" id="SM00132">
    <property type="entry name" value="LIM"/>
    <property type="match status" value="3"/>
</dbReference>
<evidence type="ECO:0000256" key="7">
    <source>
        <dbReference type="PROSITE-ProRule" id="PRU00125"/>
    </source>
</evidence>
<dbReference type="FunFam" id="2.30.42.10:FF:000019">
    <property type="entry name" value="LIM domain binding 3 isoform 1"/>
    <property type="match status" value="1"/>
</dbReference>
<evidence type="ECO:0000259" key="10">
    <source>
        <dbReference type="PROSITE" id="PS50106"/>
    </source>
</evidence>
<dbReference type="PROSITE" id="PS00478">
    <property type="entry name" value="LIM_DOMAIN_1"/>
    <property type="match status" value="1"/>
</dbReference>
<dbReference type="GO" id="GO:0003779">
    <property type="term" value="F:actin binding"/>
    <property type="evidence" value="ECO:0007669"/>
    <property type="project" value="TreeGrafter"/>
</dbReference>
<dbReference type="GO" id="GO:0061061">
    <property type="term" value="P:muscle structure development"/>
    <property type="evidence" value="ECO:0007669"/>
    <property type="project" value="TreeGrafter"/>
</dbReference>
<dbReference type="GO" id="GO:0030036">
    <property type="term" value="P:actin cytoskeleton organization"/>
    <property type="evidence" value="ECO:0007669"/>
    <property type="project" value="TreeGrafter"/>
</dbReference>
<dbReference type="SUPFAM" id="SSF57716">
    <property type="entry name" value="Glucocorticoid receptor-like (DNA-binding domain)"/>
    <property type="match status" value="3"/>
</dbReference>
<evidence type="ECO:0000256" key="3">
    <source>
        <dbReference type="ARBA" id="ARBA00022723"/>
    </source>
</evidence>
<feature type="region of interest" description="Disordered" evidence="8">
    <location>
        <begin position="159"/>
        <end position="178"/>
    </location>
</feature>
<dbReference type="GO" id="GO:0051371">
    <property type="term" value="F:muscle alpha-actinin binding"/>
    <property type="evidence" value="ECO:0007669"/>
    <property type="project" value="TreeGrafter"/>
</dbReference>
<sequence>MSGNYSVTLLGPAPWGFRLQGGKDFNMPLTISRLSDGGKAAKGGVAVGDTVLSIDGVSTEGMNHLEAQNKIKNCTGNLSLTLQKSSVSKPPPVAPKDNRTDLIKPVAISHPSVSQHPQSQCSAPHNKTPRPYGGCSSEGVYSPSQSPFTTFIPSPSSAFTPASSHIGPAPPPPLPPGFPSPPLISFPSSASSSSSHPVLVAPQPSVYNTPINLYSTENACEVAMGQRRGLLESQGGALPQFNGIPRKHVVDTDIHFYHVPSHADASRKRIMEDTEDWRPRTGTTQSRSFRILAQITGTENVQNEEADASKKTIEEDEESQLTSHESAVVKTMMKGTASNHGQGVQSGLITPSFGMKGNGSASVLRGPVPARPVPQPHPKDEDTLVQMAEHIPAGMRTPMCANCNMVIRGPFLVAMGKSWHKEEFNCVHCRTSLADIGFVEEKGSVYCEHCYEEFFAPTCSRCQAKILGEVINALKQTWHIYCFMCAACQQPIRNNTFHLEDGEPYCEQDFYSLFGTGCHGCEFPIEAGDKFLEALGYNWHDTCFVCVVCCASLEGQTFFSKKDKPLCKKHAHTVKI</sequence>
<dbReference type="RefSeq" id="XP_014840801.1">
    <property type="nucleotide sequence ID" value="XM_014985315.1"/>
</dbReference>
<dbReference type="Proteomes" id="UP000261480">
    <property type="component" value="Unplaced"/>
</dbReference>
<reference evidence="11" key="2">
    <citation type="submission" date="2025-09" db="UniProtKB">
        <authorList>
            <consortium name="Ensembl"/>
        </authorList>
    </citation>
    <scope>IDENTIFICATION</scope>
</reference>
<evidence type="ECO:0000256" key="6">
    <source>
        <dbReference type="ARBA" id="ARBA00023038"/>
    </source>
</evidence>
<evidence type="ECO:0000256" key="8">
    <source>
        <dbReference type="SAM" id="MobiDB-lite"/>
    </source>
</evidence>
<keyword evidence="3 7" id="KW-0479">Metal-binding</keyword>
<comment type="subcellular location">
    <subcellularLocation>
        <location evidence="1">Cytoplasm</location>
    </subcellularLocation>
</comment>
<dbReference type="SUPFAM" id="SSF50156">
    <property type="entry name" value="PDZ domain-like"/>
    <property type="match status" value="1"/>
</dbReference>
<feature type="region of interest" description="Disordered" evidence="8">
    <location>
        <begin position="298"/>
        <end position="324"/>
    </location>
</feature>
<dbReference type="Gene3D" id="2.30.42.10">
    <property type="match status" value="1"/>
</dbReference>
<evidence type="ECO:0000313" key="11">
    <source>
        <dbReference type="Ensembl" id="ENSPMEP00000012038.1"/>
    </source>
</evidence>
<evidence type="ECO:0000313" key="12">
    <source>
        <dbReference type="Proteomes" id="UP000261480"/>
    </source>
</evidence>
<dbReference type="CTD" id="436927"/>
<dbReference type="FunFam" id="2.10.110.10:FF:000010">
    <property type="entry name" value="PDZ and LIM domain protein 5"/>
    <property type="match status" value="1"/>
</dbReference>
<dbReference type="PROSITE" id="PS50023">
    <property type="entry name" value="LIM_DOMAIN_2"/>
    <property type="match status" value="3"/>
</dbReference>
<dbReference type="GO" id="GO:0007507">
    <property type="term" value="P:heart development"/>
    <property type="evidence" value="ECO:0007669"/>
    <property type="project" value="TreeGrafter"/>
</dbReference>
<feature type="region of interest" description="Disordered" evidence="8">
    <location>
        <begin position="110"/>
        <end position="136"/>
    </location>
</feature>
<dbReference type="PANTHER" id="PTHR24214">
    <property type="entry name" value="PDZ AND LIM DOMAIN PROTEIN ZASP"/>
    <property type="match status" value="1"/>
</dbReference>
<dbReference type="Ensembl" id="ENSPMET00000019349.1">
    <property type="protein sequence ID" value="ENSPMEP00000012038.1"/>
    <property type="gene ID" value="ENSPMEG00000014169.1"/>
</dbReference>
<dbReference type="GO" id="GO:0031941">
    <property type="term" value="C:filamentous actin"/>
    <property type="evidence" value="ECO:0007669"/>
    <property type="project" value="TreeGrafter"/>
</dbReference>
<evidence type="ECO:0008006" key="13">
    <source>
        <dbReference type="Google" id="ProtNLM"/>
    </source>
</evidence>
<feature type="compositionally biased region" description="Pro residues" evidence="8">
    <location>
        <begin position="168"/>
        <end position="178"/>
    </location>
</feature>
<keyword evidence="12" id="KW-1185">Reference proteome</keyword>
<feature type="domain" description="LIM zinc-binding" evidence="9">
    <location>
        <begin position="457"/>
        <end position="516"/>
    </location>
</feature>
<dbReference type="STRING" id="48701.ENSPMEP00000012038"/>
<dbReference type="FunFam" id="2.10.110.10:FF:000014">
    <property type="entry name" value="PDZ and LIM domain protein 5"/>
    <property type="match status" value="1"/>
</dbReference>
<dbReference type="CDD" id="cd06753">
    <property type="entry name" value="PDZ_PDLIM-like"/>
    <property type="match status" value="1"/>
</dbReference>
<evidence type="ECO:0000256" key="1">
    <source>
        <dbReference type="ARBA" id="ARBA00004496"/>
    </source>
</evidence>
<dbReference type="Gene3D" id="2.10.110.10">
    <property type="entry name" value="Cysteine Rich Protein"/>
    <property type="match status" value="3"/>
</dbReference>
<dbReference type="GO" id="GO:0005912">
    <property type="term" value="C:adherens junction"/>
    <property type="evidence" value="ECO:0007669"/>
    <property type="project" value="TreeGrafter"/>
</dbReference>
<evidence type="ECO:0000256" key="4">
    <source>
        <dbReference type="ARBA" id="ARBA00022737"/>
    </source>
</evidence>
<dbReference type="InterPro" id="IPR050604">
    <property type="entry name" value="PDZ-LIM_domain"/>
</dbReference>
<protein>
    <recommendedName>
        <fullName evidence="13">PDZ and LIM domain 5a</fullName>
    </recommendedName>
</protein>
<feature type="domain" description="PDZ" evidence="10">
    <location>
        <begin position="11"/>
        <end position="86"/>
    </location>
</feature>
<dbReference type="InterPro" id="IPR036034">
    <property type="entry name" value="PDZ_sf"/>
</dbReference>
<dbReference type="GO" id="GO:0001725">
    <property type="term" value="C:stress fiber"/>
    <property type="evidence" value="ECO:0007669"/>
    <property type="project" value="TreeGrafter"/>
</dbReference>
<keyword evidence="5 7" id="KW-0862">Zinc</keyword>
<keyword evidence="2" id="KW-0963">Cytoplasm</keyword>
<feature type="domain" description="LIM zinc-binding" evidence="9">
    <location>
        <begin position="517"/>
        <end position="576"/>
    </location>
</feature>
<name>A0A3B3XAP1_9TELE</name>
<reference evidence="11" key="1">
    <citation type="submission" date="2025-08" db="UniProtKB">
        <authorList>
            <consortium name="Ensembl"/>
        </authorList>
    </citation>
    <scope>IDENTIFICATION</scope>
</reference>
<dbReference type="InterPro" id="IPR001478">
    <property type="entry name" value="PDZ"/>
</dbReference>
<dbReference type="Pfam" id="PF00595">
    <property type="entry name" value="PDZ"/>
    <property type="match status" value="1"/>
</dbReference>
<keyword evidence="4" id="KW-0677">Repeat</keyword>
<dbReference type="Pfam" id="PF15936">
    <property type="entry name" value="DUF4749"/>
    <property type="match status" value="1"/>
</dbReference>
<proteinExistence type="predicted"/>
<evidence type="ECO:0000256" key="5">
    <source>
        <dbReference type="ARBA" id="ARBA00022833"/>
    </source>
</evidence>
<feature type="domain" description="LIM zinc-binding" evidence="9">
    <location>
        <begin position="398"/>
        <end position="456"/>
    </location>
</feature>
<dbReference type="PANTHER" id="PTHR24214:SF32">
    <property type="entry name" value="PDZ AND LIM DOMAIN PROTEIN 5"/>
    <property type="match status" value="1"/>
</dbReference>
<dbReference type="GO" id="GO:0030018">
    <property type="term" value="C:Z disc"/>
    <property type="evidence" value="ECO:0007669"/>
    <property type="project" value="TreeGrafter"/>
</dbReference>
<evidence type="ECO:0000259" key="9">
    <source>
        <dbReference type="PROSITE" id="PS50023"/>
    </source>
</evidence>
<dbReference type="FunFam" id="2.10.110.10:FF:000020">
    <property type="entry name" value="PDZ and LIM domain protein 5"/>
    <property type="match status" value="1"/>
</dbReference>
<accession>A0A3B3XAP1</accession>
<feature type="compositionally biased region" description="Low complexity" evidence="8">
    <location>
        <begin position="110"/>
        <end position="122"/>
    </location>
</feature>
<evidence type="ECO:0000256" key="2">
    <source>
        <dbReference type="ARBA" id="ARBA00022490"/>
    </source>
</evidence>
<keyword evidence="6 7" id="KW-0440">LIM domain</keyword>
<dbReference type="AlphaFoldDB" id="A0A3B3XAP1"/>
<dbReference type="SMART" id="SM00228">
    <property type="entry name" value="PDZ"/>
    <property type="match status" value="1"/>
</dbReference>
<organism evidence="11 12">
    <name type="scientific">Poecilia mexicana</name>
    <dbReference type="NCBI Taxonomy" id="48701"/>
    <lineage>
        <taxon>Eukaryota</taxon>
        <taxon>Metazoa</taxon>
        <taxon>Chordata</taxon>
        <taxon>Craniata</taxon>
        <taxon>Vertebrata</taxon>
        <taxon>Euteleostomi</taxon>
        <taxon>Actinopterygii</taxon>
        <taxon>Neopterygii</taxon>
        <taxon>Teleostei</taxon>
        <taxon>Neoteleostei</taxon>
        <taxon>Acanthomorphata</taxon>
        <taxon>Ovalentaria</taxon>
        <taxon>Atherinomorphae</taxon>
        <taxon>Cyprinodontiformes</taxon>
        <taxon>Poeciliidae</taxon>
        <taxon>Poeciliinae</taxon>
        <taxon>Poecilia</taxon>
    </lineage>
</organism>
<dbReference type="CDD" id="cd09361">
    <property type="entry name" value="LIM1_Enigma_like"/>
    <property type="match status" value="1"/>
</dbReference>
<dbReference type="Pfam" id="PF00412">
    <property type="entry name" value="LIM"/>
    <property type="match status" value="3"/>
</dbReference>
<dbReference type="PROSITE" id="PS50106">
    <property type="entry name" value="PDZ"/>
    <property type="match status" value="1"/>
</dbReference>
<dbReference type="InterPro" id="IPR031847">
    <property type="entry name" value="PDLI1-4/Zasp-like_mid"/>
</dbReference>
<dbReference type="InterPro" id="IPR001781">
    <property type="entry name" value="Znf_LIM"/>
</dbReference>
<dbReference type="GeneID" id="106916789"/>